<dbReference type="AlphaFoldDB" id="A0AAF0BI80"/>
<accession>A0AAF0BI80</accession>
<dbReference type="EMBL" id="CP116507">
    <property type="protein sequence ID" value="WCG23240.1"/>
    <property type="molecule type" value="Genomic_DNA"/>
</dbReference>
<dbReference type="PIRSF" id="PIRSF001439">
    <property type="entry name" value="CryM"/>
    <property type="match status" value="1"/>
</dbReference>
<comment type="similarity">
    <text evidence="1">Belongs to the ornithine cyclodeaminase/mu-crystallin family.</text>
</comment>
<organism evidence="2 3">
    <name type="scientific">Vagococcus lutrae</name>
    <dbReference type="NCBI Taxonomy" id="81947"/>
    <lineage>
        <taxon>Bacteria</taxon>
        <taxon>Bacillati</taxon>
        <taxon>Bacillota</taxon>
        <taxon>Bacilli</taxon>
        <taxon>Lactobacillales</taxon>
        <taxon>Enterococcaceae</taxon>
        <taxon>Vagococcus</taxon>
    </lineage>
</organism>
<dbReference type="PANTHER" id="PTHR13812:SF19">
    <property type="entry name" value="KETIMINE REDUCTASE MU-CRYSTALLIN"/>
    <property type="match status" value="1"/>
</dbReference>
<dbReference type="FunFam" id="3.40.50.720:FF:000311">
    <property type="entry name" value="Ornithine cyclodeaminase"/>
    <property type="match status" value="1"/>
</dbReference>
<dbReference type="InterPro" id="IPR036291">
    <property type="entry name" value="NAD(P)-bd_dom_sf"/>
</dbReference>
<dbReference type="Gene3D" id="3.40.50.720">
    <property type="entry name" value="NAD(P)-binding Rossmann-like Domain"/>
    <property type="match status" value="1"/>
</dbReference>
<protein>
    <submittedName>
        <fullName evidence="2">Ornithine cyclodeaminase family protein</fullName>
    </submittedName>
</protein>
<dbReference type="GO" id="GO:0016491">
    <property type="term" value="F:oxidoreductase activity"/>
    <property type="evidence" value="ECO:0007669"/>
    <property type="project" value="UniProtKB-ARBA"/>
</dbReference>
<dbReference type="SUPFAM" id="SSF51735">
    <property type="entry name" value="NAD(P)-binding Rossmann-fold domains"/>
    <property type="match status" value="1"/>
</dbReference>
<reference evidence="2" key="1">
    <citation type="submission" date="2023-01" db="EMBL/GenBank/DDBJ databases">
        <title>Oxazolidinone resistance genes in florfenicol resistant enterococci from beef cattle and veal calves at slaughter.</title>
        <authorList>
            <person name="Biggel M."/>
        </authorList>
    </citation>
    <scope>NUCLEOTIDE SEQUENCE</scope>
    <source>
        <strain evidence="2">K204-1</strain>
    </source>
</reference>
<dbReference type="RefSeq" id="WP_272163574.1">
    <property type="nucleotide sequence ID" value="NZ_CP116507.1"/>
</dbReference>
<proteinExistence type="inferred from homology"/>
<sequence>MLILTKEDVQKCFSMKEAIEVSKQALAMYTAGDAQVPLRTNLDVALHEGQSLYMPAYANGDVEALGVKIVSAYPKNIDKGLPSIPATMIVLDPETGIVSAMIDGTYLTQLRTGAVQGAGTDLLARQDATVGALIGTGGQAASQLEAMLTARSLKEVRVFDINLERAQAFVAQMEELLSEFETTFIALDDISAVVQGADVITTVTTSKQPTFKAEDVKEGAHINGVGAYTPEMKEVPAGIIARADRIIFDTMDGVLAEAGDFISPLEDGVVTEADYHGELGQVVREEVAGRATDKDITIFKTVGSAVLDIVTAQAIVNKAKEQGIGLELDV</sequence>
<dbReference type="Proteomes" id="UP001179600">
    <property type="component" value="Chromosome"/>
</dbReference>
<dbReference type="PANTHER" id="PTHR13812">
    <property type="entry name" value="KETIMINE REDUCTASE MU-CRYSTALLIN"/>
    <property type="match status" value="1"/>
</dbReference>
<dbReference type="GO" id="GO:0005737">
    <property type="term" value="C:cytoplasm"/>
    <property type="evidence" value="ECO:0007669"/>
    <property type="project" value="TreeGrafter"/>
</dbReference>
<dbReference type="GO" id="GO:0019752">
    <property type="term" value="P:carboxylic acid metabolic process"/>
    <property type="evidence" value="ECO:0007669"/>
    <property type="project" value="UniProtKB-ARBA"/>
</dbReference>
<dbReference type="InterPro" id="IPR003462">
    <property type="entry name" value="ODC_Mu_crystall"/>
</dbReference>
<evidence type="ECO:0000313" key="2">
    <source>
        <dbReference type="EMBL" id="WCG23240.1"/>
    </source>
</evidence>
<gene>
    <name evidence="2" type="ORF">PML95_03080</name>
</gene>
<name>A0AAF0BI80_9ENTE</name>
<dbReference type="NCBIfam" id="NF006379">
    <property type="entry name" value="PRK08618.1"/>
    <property type="match status" value="1"/>
</dbReference>
<evidence type="ECO:0000313" key="3">
    <source>
        <dbReference type="Proteomes" id="UP001179600"/>
    </source>
</evidence>
<evidence type="ECO:0000256" key="1">
    <source>
        <dbReference type="ARBA" id="ARBA00008903"/>
    </source>
</evidence>
<dbReference type="Gene3D" id="3.30.1780.10">
    <property type="entry name" value="ornithine cyclodeaminase, domain 1"/>
    <property type="match status" value="1"/>
</dbReference>
<dbReference type="InterPro" id="IPR023401">
    <property type="entry name" value="ODC_N"/>
</dbReference>
<dbReference type="Pfam" id="PF02423">
    <property type="entry name" value="OCD_Mu_crystall"/>
    <property type="match status" value="1"/>
</dbReference>